<dbReference type="EMBL" id="LR798360">
    <property type="protein sequence ID" value="CAB5226379.1"/>
    <property type="molecule type" value="Genomic_DNA"/>
</dbReference>
<sequence length="244" mass="28068">MSTITKEYYTGDPEPKVYPLTFEDNTCFRYTDKENNASERIIYSNYWREQINLYGQKIQYYVNTFSTLSADMLYGEQPTQQFAPPLPLIIAVNLNENALMLSKYGLLSEDEVTAFVHISAFYDRFGWGREPKSGDVFQLSEYGSDRPGGRDGRFYEIAERLDQDIAQINPLAGHYVWLIKAKRFEWSFEPGLSGSAVNQQVYDDTLTPGVLGAQKPYTFDVNQASRNIFDYTQTDYSDVYGGYM</sequence>
<accession>A0A6J7X703</accession>
<reference evidence="1" key="1">
    <citation type="submission" date="2020-05" db="EMBL/GenBank/DDBJ databases">
        <authorList>
            <person name="Chiriac C."/>
            <person name="Salcher M."/>
            <person name="Ghai R."/>
            <person name="Kavagutti S V."/>
        </authorList>
    </citation>
    <scope>NUCLEOTIDE SEQUENCE</scope>
</reference>
<evidence type="ECO:0000313" key="1">
    <source>
        <dbReference type="EMBL" id="CAB5226379.1"/>
    </source>
</evidence>
<protein>
    <submittedName>
        <fullName evidence="1">Uncharacterized protein</fullName>
    </submittedName>
</protein>
<proteinExistence type="predicted"/>
<name>A0A6J7X703_9CAUD</name>
<organism evidence="1">
    <name type="scientific">uncultured Caudovirales phage</name>
    <dbReference type="NCBI Taxonomy" id="2100421"/>
    <lineage>
        <taxon>Viruses</taxon>
        <taxon>Duplodnaviria</taxon>
        <taxon>Heunggongvirae</taxon>
        <taxon>Uroviricota</taxon>
        <taxon>Caudoviricetes</taxon>
        <taxon>Peduoviridae</taxon>
        <taxon>Maltschvirus</taxon>
        <taxon>Maltschvirus maltsch</taxon>
    </lineage>
</organism>
<gene>
    <name evidence="1" type="ORF">UFOVP760_155</name>
</gene>